<feature type="compositionally biased region" description="Basic and acidic residues" evidence="2">
    <location>
        <begin position="7"/>
        <end position="20"/>
    </location>
</feature>
<organism evidence="3 4">
    <name type="scientific">Streptomyces spiramenti</name>
    <dbReference type="NCBI Taxonomy" id="2720606"/>
    <lineage>
        <taxon>Bacteria</taxon>
        <taxon>Bacillati</taxon>
        <taxon>Actinomycetota</taxon>
        <taxon>Actinomycetes</taxon>
        <taxon>Kitasatosporales</taxon>
        <taxon>Streptomycetaceae</taxon>
        <taxon>Streptomyces</taxon>
    </lineage>
</organism>
<evidence type="ECO:0008006" key="5">
    <source>
        <dbReference type="Google" id="ProtNLM"/>
    </source>
</evidence>
<comment type="caution">
    <text evidence="3">The sequence shown here is derived from an EMBL/GenBank/DDBJ whole genome shotgun (WGS) entry which is preliminary data.</text>
</comment>
<keyword evidence="1" id="KW-0175">Coiled coil</keyword>
<proteinExistence type="predicted"/>
<evidence type="ECO:0000256" key="1">
    <source>
        <dbReference type="SAM" id="Coils"/>
    </source>
</evidence>
<dbReference type="Proteomes" id="UP000746503">
    <property type="component" value="Unassembled WGS sequence"/>
</dbReference>
<name>A0ABX1ASD8_9ACTN</name>
<dbReference type="InterPro" id="IPR043746">
    <property type="entry name" value="DUF5691"/>
</dbReference>
<protein>
    <recommendedName>
        <fullName evidence="5">HEAT repeat domain-containing protein</fullName>
    </recommendedName>
</protein>
<feature type="coiled-coil region" evidence="1">
    <location>
        <begin position="514"/>
        <end position="541"/>
    </location>
</feature>
<accession>A0ABX1ASD8</accession>
<feature type="region of interest" description="Disordered" evidence="2">
    <location>
        <begin position="1"/>
        <end position="38"/>
    </location>
</feature>
<reference evidence="3 4" key="1">
    <citation type="submission" date="2020-03" db="EMBL/GenBank/DDBJ databases">
        <title>Draft genome of Streptomyces sp. ventii, isolated from the Axial Seamount in the Pacific Ocean, and resequencing of the two type strains Streptomyces lonarensis strain NCL 716 and Streptomyces bohaiensis strain 11A07.</title>
        <authorList>
            <person name="Loughran R.M."/>
            <person name="Pfannmuller K.M."/>
            <person name="Wasson B.J."/>
            <person name="Deadmond M.C."/>
            <person name="Paddock B.E."/>
            <person name="Koyack M.J."/>
            <person name="Gallegos D.A."/>
            <person name="Mitchell E.A."/>
            <person name="Ushijima B."/>
            <person name="Saw J.H."/>
            <person name="Mcphail K.L."/>
            <person name="Videau P."/>
        </authorList>
    </citation>
    <scope>NUCLEOTIDE SEQUENCE [LARGE SCALE GENOMIC DNA]</scope>
    <source>
        <strain evidence="4">5675061</strain>
    </source>
</reference>
<dbReference type="RefSeq" id="WP_167934172.1">
    <property type="nucleotide sequence ID" value="NZ_JAAVJB010000128.1"/>
</dbReference>
<dbReference type="EMBL" id="JAAVJB010000128">
    <property type="protein sequence ID" value="NJP67653.1"/>
    <property type="molecule type" value="Genomic_DNA"/>
</dbReference>
<keyword evidence="4" id="KW-1185">Reference proteome</keyword>
<sequence>MTTTGTKDTEDRAMTAEKAMDPAAGGPSPHGESFGEPDSAWQELVTAALLGAERRVLPGGSAAGLLDRAATATVRARAGATAVAPGPFLAPSGDDSRSEIPRSAVARCRTLFSGARGSSYVATSWNAHRPHPEQLLPEWLELANHLGYRPPHIQLPLVLDAARARDHREAALAFAGPRGRWLAALNPSWQFATKVKHAPSPPTTGAVDVSLWERGQFAERVGVLTALRAQDPAAGRELLAGSWRSERAEERLLFVDLLRDGLGPADESFLESALADRSRTVRSAAAELLTLLPGSALGTRMTGRALASVRLREATGGAGPELVVTPPTACDEEMQRDGIVARAQAGQGERSWWLQQLLEATPPSAWSEHLGGRSAEEIAALPVTAEWGDTLRLGWVLAAVRHDDRGWARALLGDPARPLPGGTANAGRLLALLPADDRAAWATGFVTAQGLGAAGDVLSRCPAPWPSALTAAVGAAARTSWRVEKHHPSTHAAVLVMAQHFVHIQEARPMIRRLAEEASAAAEVERQAEAAAREAAKNTRTRPAIPGDGVAQGWQRAFTTFAHTLELRAQMRAELLDGAPDPHR</sequence>
<evidence type="ECO:0000313" key="3">
    <source>
        <dbReference type="EMBL" id="NJP67653.1"/>
    </source>
</evidence>
<evidence type="ECO:0000256" key="2">
    <source>
        <dbReference type="SAM" id="MobiDB-lite"/>
    </source>
</evidence>
<gene>
    <name evidence="3" type="ORF">HCJ92_15410</name>
</gene>
<evidence type="ECO:0000313" key="4">
    <source>
        <dbReference type="Proteomes" id="UP000746503"/>
    </source>
</evidence>
<dbReference type="Pfam" id="PF18944">
    <property type="entry name" value="DUF5691"/>
    <property type="match status" value="1"/>
</dbReference>